<evidence type="ECO:0000313" key="1">
    <source>
        <dbReference type="EMBL" id="KAJ9124509.1"/>
    </source>
</evidence>
<accession>A0ACC2XKF5</accession>
<protein>
    <submittedName>
        <fullName evidence="1">Uncharacterized protein</fullName>
    </submittedName>
</protein>
<evidence type="ECO:0000313" key="2">
    <source>
        <dbReference type="Proteomes" id="UP001234202"/>
    </source>
</evidence>
<gene>
    <name evidence="1" type="ORF">QFC24_003300</name>
</gene>
<reference evidence="1" key="1">
    <citation type="submission" date="2023-04" db="EMBL/GenBank/DDBJ databases">
        <title>Draft Genome sequencing of Naganishia species isolated from polar environments using Oxford Nanopore Technology.</title>
        <authorList>
            <person name="Leo P."/>
            <person name="Venkateswaran K."/>
        </authorList>
    </citation>
    <scope>NUCLEOTIDE SEQUENCE</scope>
    <source>
        <strain evidence="1">DBVPG 5303</strain>
    </source>
</reference>
<name>A0ACC2XKF5_9TREE</name>
<organism evidence="1 2">
    <name type="scientific">Naganishia onofrii</name>
    <dbReference type="NCBI Taxonomy" id="1851511"/>
    <lineage>
        <taxon>Eukaryota</taxon>
        <taxon>Fungi</taxon>
        <taxon>Dikarya</taxon>
        <taxon>Basidiomycota</taxon>
        <taxon>Agaricomycotina</taxon>
        <taxon>Tremellomycetes</taxon>
        <taxon>Filobasidiales</taxon>
        <taxon>Filobasidiaceae</taxon>
        <taxon>Naganishia</taxon>
    </lineage>
</organism>
<dbReference type="Proteomes" id="UP001234202">
    <property type="component" value="Unassembled WGS sequence"/>
</dbReference>
<proteinExistence type="predicted"/>
<sequence length="654" mass="69859">MSTPEPTHARSSSSTSTLADATHPMPEATNINGGPAPSSPSTAAHGQKAWMESDKEQAELPYNNFYLVMPALMLVLFLAALDQTIVSTALPTIAEKFHATSSQYSWVGTSYLLASTIMTPLWGRVTDIVGRKYILYPGIVVFAVGSALCGASQSMNMLIASRALQGIGGGAIMSLTQIIIGDIVPLAKRGIYNSFFGAVWGISSCVGPVLGKYFVICPSQPLLTRSFAVFSFPPCSAAGGILAQHGNNWRWCFFLNLPTAGIALAALYFSLNLNPTRKNTWSMLARTFDFLGLALIMSGCACLVVGFSFASDHGWGDKATIALLVIGGVLFASSLVNFLVTKRNAIIPPRVLKTRTTVFLMLASLLQATAFLASSFYWPVFFQGVLGASPLMSGSSLLGIPLAVLSHGVTGNDRLRIVRPVLWVGYAIAILGYGLAIKYVAYGQSIASQMVILIIAGLGVGLSLAVPLIMIQAAMPLKEMAASTSSWLLTRSLGGTLGIAVFQSVISSGLQSRFPKLEGYGTMFGIPRDLSGYKQIHDLPQGPIRDGAITAFSHSLRLCYIIWTPMFAGALLLALFTKHYTLNRLPGQATKPSAESDVEKGAGWDREKNDDADIMDNAIDRSKSVASQKQEQENLEAGVVPTQPELPLKPAMNV</sequence>
<comment type="caution">
    <text evidence="1">The sequence shown here is derived from an EMBL/GenBank/DDBJ whole genome shotgun (WGS) entry which is preliminary data.</text>
</comment>
<keyword evidence="2" id="KW-1185">Reference proteome</keyword>
<dbReference type="EMBL" id="JASBWV010000010">
    <property type="protein sequence ID" value="KAJ9124509.1"/>
    <property type="molecule type" value="Genomic_DNA"/>
</dbReference>